<dbReference type="Proteomes" id="UP001200110">
    <property type="component" value="Unassembled WGS sequence"/>
</dbReference>
<feature type="transmembrane region" description="Helical" evidence="1">
    <location>
        <begin position="62"/>
        <end position="81"/>
    </location>
</feature>
<keyword evidence="3" id="KW-1185">Reference proteome</keyword>
<keyword evidence="1" id="KW-0812">Transmembrane</keyword>
<proteinExistence type="predicted"/>
<accession>A0ABS9IYD0</accession>
<evidence type="ECO:0000256" key="1">
    <source>
        <dbReference type="SAM" id="Phobius"/>
    </source>
</evidence>
<evidence type="ECO:0000313" key="2">
    <source>
        <dbReference type="EMBL" id="MCF8590581.1"/>
    </source>
</evidence>
<comment type="caution">
    <text evidence="2">The sequence shown here is derived from an EMBL/GenBank/DDBJ whole genome shotgun (WGS) entry which is preliminary data.</text>
</comment>
<sequence length="83" mass="8781">MPDPDPDPGPAPVPGPSPFPLKEILLICSTNLPQFTITDLMPSSSATKSAAFGKSFNHWTNGLTVSLSVFGCVIIFSTMPISF</sequence>
<gene>
    <name evidence="2" type="ORF">L5G33_19165</name>
</gene>
<name>A0ABS9IYD0_9ACTN</name>
<organism evidence="2 3">
    <name type="scientific">Gordonia liuliyuniae</name>
    <dbReference type="NCBI Taxonomy" id="2911517"/>
    <lineage>
        <taxon>Bacteria</taxon>
        <taxon>Bacillati</taxon>
        <taxon>Actinomycetota</taxon>
        <taxon>Actinomycetes</taxon>
        <taxon>Mycobacteriales</taxon>
        <taxon>Gordoniaceae</taxon>
        <taxon>Gordonia</taxon>
    </lineage>
</organism>
<dbReference type="RefSeq" id="WP_236999774.1">
    <property type="nucleotide sequence ID" value="NZ_JAKKOR010000014.1"/>
</dbReference>
<keyword evidence="1" id="KW-0472">Membrane</keyword>
<keyword evidence="1" id="KW-1133">Transmembrane helix</keyword>
<dbReference type="EMBL" id="JAKKOR010000014">
    <property type="protein sequence ID" value="MCF8590581.1"/>
    <property type="molecule type" value="Genomic_DNA"/>
</dbReference>
<protein>
    <submittedName>
        <fullName evidence="2">Uncharacterized protein</fullName>
    </submittedName>
</protein>
<reference evidence="2 3" key="1">
    <citation type="submission" date="2022-01" db="EMBL/GenBank/DDBJ databases">
        <authorList>
            <person name="Huang Y."/>
        </authorList>
    </citation>
    <scope>NUCLEOTIDE SEQUENCE [LARGE SCALE GENOMIC DNA]</scope>
    <source>
        <strain evidence="2 3">HY366</strain>
    </source>
</reference>
<evidence type="ECO:0000313" key="3">
    <source>
        <dbReference type="Proteomes" id="UP001200110"/>
    </source>
</evidence>